<name>A0A496PH95_9MICC</name>
<evidence type="ECO:0000256" key="3">
    <source>
        <dbReference type="ARBA" id="ARBA00023172"/>
    </source>
</evidence>
<dbReference type="PROSITE" id="PS51898">
    <property type="entry name" value="TYR_RECOMBINASE"/>
    <property type="match status" value="1"/>
</dbReference>
<dbReference type="AlphaFoldDB" id="A0A496PH95"/>
<dbReference type="EMBL" id="QQXL01000006">
    <property type="protein sequence ID" value="RKW69857.1"/>
    <property type="molecule type" value="Genomic_DNA"/>
</dbReference>
<keyword evidence="2" id="KW-0238">DNA-binding</keyword>
<dbReference type="Pfam" id="PF14657">
    <property type="entry name" value="Arm-DNA-bind_4"/>
    <property type="match status" value="1"/>
</dbReference>
<keyword evidence="6" id="KW-1185">Reference proteome</keyword>
<gene>
    <name evidence="5" type="ORF">DWQ67_10285</name>
</gene>
<dbReference type="CDD" id="cd01189">
    <property type="entry name" value="INT_ICEBs1_C_like"/>
    <property type="match status" value="1"/>
</dbReference>
<dbReference type="InterPro" id="IPR050090">
    <property type="entry name" value="Tyrosine_recombinase_XerCD"/>
</dbReference>
<accession>A0A496PH95</accession>
<dbReference type="Pfam" id="PF00589">
    <property type="entry name" value="Phage_integrase"/>
    <property type="match status" value="1"/>
</dbReference>
<organism evidence="5 6">
    <name type="scientific">Galactobacter caseinivorans</name>
    <dbReference type="NCBI Taxonomy" id="2676123"/>
    <lineage>
        <taxon>Bacteria</taxon>
        <taxon>Bacillati</taxon>
        <taxon>Actinomycetota</taxon>
        <taxon>Actinomycetes</taxon>
        <taxon>Micrococcales</taxon>
        <taxon>Micrococcaceae</taxon>
        <taxon>Galactobacter</taxon>
    </lineage>
</organism>
<keyword evidence="3" id="KW-0233">DNA recombination</keyword>
<evidence type="ECO:0000259" key="4">
    <source>
        <dbReference type="PROSITE" id="PS51898"/>
    </source>
</evidence>
<dbReference type="PANTHER" id="PTHR30349">
    <property type="entry name" value="PHAGE INTEGRASE-RELATED"/>
    <property type="match status" value="1"/>
</dbReference>
<reference evidence="5 6" key="1">
    <citation type="submission" date="2018-07" db="EMBL/GenBank/DDBJ databases">
        <title>Arthrobacter sp. nov., isolated from raw cow's milk with high bacterial count.</title>
        <authorList>
            <person name="Hahne J."/>
            <person name="Isele D."/>
            <person name="Lipski A."/>
        </authorList>
    </citation>
    <scope>NUCLEOTIDE SEQUENCE [LARGE SCALE GENOMIC DNA]</scope>
    <source>
        <strain evidence="5 6">JZ R-183</strain>
    </source>
</reference>
<dbReference type="PANTHER" id="PTHR30349:SF64">
    <property type="entry name" value="PROPHAGE INTEGRASE INTD-RELATED"/>
    <property type="match status" value="1"/>
</dbReference>
<comment type="caution">
    <text evidence="5">The sequence shown here is derived from an EMBL/GenBank/DDBJ whole genome shotgun (WGS) entry which is preliminary data.</text>
</comment>
<dbReference type="GO" id="GO:0006310">
    <property type="term" value="P:DNA recombination"/>
    <property type="evidence" value="ECO:0007669"/>
    <property type="project" value="UniProtKB-KW"/>
</dbReference>
<dbReference type="Gene3D" id="1.10.150.130">
    <property type="match status" value="1"/>
</dbReference>
<dbReference type="Gene3D" id="1.10.443.10">
    <property type="entry name" value="Intergrase catalytic core"/>
    <property type="match status" value="1"/>
</dbReference>
<evidence type="ECO:0000313" key="5">
    <source>
        <dbReference type="EMBL" id="RKW69857.1"/>
    </source>
</evidence>
<evidence type="ECO:0000256" key="1">
    <source>
        <dbReference type="ARBA" id="ARBA00008857"/>
    </source>
</evidence>
<dbReference type="Proteomes" id="UP000273119">
    <property type="component" value="Unassembled WGS sequence"/>
</dbReference>
<dbReference type="InterPro" id="IPR011010">
    <property type="entry name" value="DNA_brk_join_enz"/>
</dbReference>
<dbReference type="InterPro" id="IPR013762">
    <property type="entry name" value="Integrase-like_cat_sf"/>
</dbReference>
<dbReference type="RefSeq" id="WP_121485528.1">
    <property type="nucleotide sequence ID" value="NZ_QQXL01000006.1"/>
</dbReference>
<dbReference type="InterPro" id="IPR002104">
    <property type="entry name" value="Integrase_catalytic"/>
</dbReference>
<dbReference type="InterPro" id="IPR010998">
    <property type="entry name" value="Integrase_recombinase_N"/>
</dbReference>
<evidence type="ECO:0000256" key="2">
    <source>
        <dbReference type="ARBA" id="ARBA00023125"/>
    </source>
</evidence>
<dbReference type="InterPro" id="IPR028259">
    <property type="entry name" value="AP2-like_int_N"/>
</dbReference>
<dbReference type="SUPFAM" id="SSF56349">
    <property type="entry name" value="DNA breaking-rejoining enzymes"/>
    <property type="match status" value="1"/>
</dbReference>
<protein>
    <submittedName>
        <fullName evidence="5">Site-specific integrase</fullName>
    </submittedName>
</protein>
<dbReference type="GO" id="GO:0015074">
    <property type="term" value="P:DNA integration"/>
    <property type="evidence" value="ECO:0007669"/>
    <property type="project" value="InterPro"/>
</dbReference>
<comment type="similarity">
    <text evidence="1">Belongs to the 'phage' integrase family.</text>
</comment>
<dbReference type="GO" id="GO:0003677">
    <property type="term" value="F:DNA binding"/>
    <property type="evidence" value="ECO:0007669"/>
    <property type="project" value="UniProtKB-KW"/>
</dbReference>
<evidence type="ECO:0000313" key="6">
    <source>
        <dbReference type="Proteomes" id="UP000273119"/>
    </source>
</evidence>
<proteinExistence type="inferred from homology"/>
<feature type="domain" description="Tyr recombinase" evidence="4">
    <location>
        <begin position="170"/>
        <end position="356"/>
    </location>
</feature>
<sequence length="369" mass="40693">MPSPKRYDTADGTRWEIRFRTPDHTQTRKRGFKTKRAAEDYAASVSTSMQRGAFVPISAGKTTVAKLGPSWLERKQHLKPSAYRVLESTWRNYVLPKWGRRGISSILKTEVQAWVTNLSVGNEPGYPARSATVVTRAYGILHGILGDAVSDKLLAANPASDVSLPRRKPKEKVYLSHDQVRRIANAAKYPTVIRVLAYCGLRWGEMAALRVQDLDLEKRRLRVVNNAVDVAGTMILGTPKTHRARAVPFPRFMASDLEAAALGKSENELLFPGPDGGYMRNARVHEHNLSWFASAIKKAGAPRITPHDLRHTAASFAVSAGANVKVVQRMLGHKTAAMTLDVYADLFEDDLDVVADALDLAVEASQSEA</sequence>